<feature type="transmembrane region" description="Helical" evidence="6">
    <location>
        <begin position="256"/>
        <end position="277"/>
    </location>
</feature>
<accession>A0A089QE92</accession>
<evidence type="ECO:0000313" key="7">
    <source>
        <dbReference type="EMBL" id="AIR10118.1"/>
    </source>
</evidence>
<evidence type="ECO:0000256" key="1">
    <source>
        <dbReference type="ARBA" id="ARBA00004651"/>
    </source>
</evidence>
<gene>
    <name evidence="7" type="primary">lafC</name>
    <name evidence="6" type="synonym">mprF</name>
    <name evidence="8" type="ORF">B7R82_07440</name>
    <name evidence="7" type="ORF">LSJ_0378</name>
</gene>
<dbReference type="Proteomes" id="UP000029488">
    <property type="component" value="Chromosome"/>
</dbReference>
<feature type="transmembrane region" description="Helical" evidence="6">
    <location>
        <begin position="314"/>
        <end position="330"/>
    </location>
</feature>
<dbReference type="GO" id="GO:0005886">
    <property type="term" value="C:plasma membrane"/>
    <property type="evidence" value="ECO:0007669"/>
    <property type="project" value="UniProtKB-SubCell"/>
</dbReference>
<dbReference type="PANTHER" id="PTHR37693:SF1">
    <property type="entry name" value="INTEGRAL MEMBRANE PROTEIN"/>
    <property type="match status" value="1"/>
</dbReference>
<dbReference type="KEGG" id="lsj:LSJ_0378"/>
<dbReference type="Pfam" id="PF03706">
    <property type="entry name" value="LPG_synthase_TM"/>
    <property type="match status" value="1"/>
</dbReference>
<proteinExistence type="inferred from homology"/>
<reference evidence="7 9" key="1">
    <citation type="journal article" date="2014" name="BMC Genomics">
        <title>Unusual genome complexity in Lactobacillus salivarius JCM1046.</title>
        <authorList>
            <person name="Raftis E.J."/>
            <person name="Forde B.M."/>
            <person name="Claesson M.J."/>
            <person name="O'Toole P.W."/>
        </authorList>
    </citation>
    <scope>NUCLEOTIDE SEQUENCE [LARGE SCALE GENOMIC DNA]</scope>
    <source>
        <strain evidence="7 9">JCM1046</strain>
    </source>
</reference>
<comment type="function">
    <text evidence="6">Catalyzes the transfer of a lysyl group from L-lysyl-tRNA(Lys) to membrane-bound phosphatidylglycerol (PG), which produces lysylphosphatidylglycerol (LPG), a major component of the bacterial membrane with a positive net charge. LPG synthesis contributes to bacterial virulence as it is involved in the resistance mechanism against cationic antimicrobial peptides (CAMP) produces by the host's immune system (defensins, cathelicidins) and by the competing microorganisms.</text>
</comment>
<evidence type="ECO:0000256" key="5">
    <source>
        <dbReference type="ARBA" id="ARBA00023136"/>
    </source>
</evidence>
<evidence type="ECO:0000256" key="3">
    <source>
        <dbReference type="ARBA" id="ARBA00022692"/>
    </source>
</evidence>
<reference evidence="8 10" key="2">
    <citation type="submission" date="2017-04" db="EMBL/GenBank/DDBJ databases">
        <title>Complete genome sequence of Lactobacillus salivarius ZLS006, a probiotic strain isolated from healthy piglet.</title>
        <authorList>
            <person name="Zhang D."/>
        </authorList>
    </citation>
    <scope>NUCLEOTIDE SEQUENCE [LARGE SCALE GENOMIC DNA]</scope>
    <source>
        <strain evidence="8 10">ZLS006</strain>
    </source>
</reference>
<feature type="transmembrane region" description="Helical" evidence="6">
    <location>
        <begin position="124"/>
        <end position="146"/>
    </location>
</feature>
<sequence length="339" mass="38850">MTRKNRIVLFIMFGIGIAIFLFSLREISFRSFVHDVTTLNLWWLGIAFLCMFLSLVFEALVIKILVQRQIKSYPFFDALRVPMLEQLFNGITPFSTGGQPAQLFALMQSGLDAGRATSSTLMKFIVYQAMIVVNFVLCLLIGFNFIQEKIHALTWLVVFGFIIHLAVIVSLLMVMYWYDFTKKFIKVTLLPIKWIFNDKKYQNWNKVVDEKIDNFYEESLKLKSNWKLLLKISAITFVQLAVYYIIPYFILLSLGVTHVNVIMVVSMHVLIVMVVSLFPIPGGAGGAEYSFSVIFSSFIGTGSKLVLAMLLWRIVTYYFGMLSGLIAMLIQPKRIVTKK</sequence>
<feature type="transmembrane region" description="Helical" evidence="6">
    <location>
        <begin position="44"/>
        <end position="66"/>
    </location>
</feature>
<keyword evidence="6" id="KW-0046">Antibiotic resistance</keyword>
<feature type="transmembrane region" description="Helical" evidence="6">
    <location>
        <begin position="228"/>
        <end position="250"/>
    </location>
</feature>
<dbReference type="GO" id="GO:0050071">
    <property type="term" value="F:phosphatidylglycerol lysyltransferase activity"/>
    <property type="evidence" value="ECO:0007669"/>
    <property type="project" value="UniProtKB-EC"/>
</dbReference>
<name>A0A089QE92_9LACO</name>
<protein>
    <recommendedName>
        <fullName evidence="6">Phosphatidylglycerol lysyltransferase</fullName>
        <ecNumber evidence="6">2.3.2.3</ecNumber>
    </recommendedName>
    <alternativeName>
        <fullName evidence="6">Lysylphosphatidylglycerol synthase</fullName>
    </alternativeName>
</protein>
<keyword evidence="6" id="KW-0443">Lipid metabolism</keyword>
<dbReference type="EMBL" id="CP020858">
    <property type="protein sequence ID" value="ARU19796.1"/>
    <property type="molecule type" value="Genomic_DNA"/>
</dbReference>
<keyword evidence="2" id="KW-1003">Cell membrane</keyword>
<comment type="catalytic activity">
    <reaction evidence="6">
        <text>L-lysyl-tRNA(Lys) + a 1,2-diacyl-sn-glycero-3-phospho-(1'-sn-glycerol) = a 1,2-diacyl-sn-glycero-3-phospho-1'-(3'-O-L-lysyl)-sn-glycerol + tRNA(Lys)</text>
        <dbReference type="Rhea" id="RHEA:10668"/>
        <dbReference type="Rhea" id="RHEA-COMP:9696"/>
        <dbReference type="Rhea" id="RHEA-COMP:9697"/>
        <dbReference type="ChEBI" id="CHEBI:64716"/>
        <dbReference type="ChEBI" id="CHEBI:75792"/>
        <dbReference type="ChEBI" id="CHEBI:78442"/>
        <dbReference type="ChEBI" id="CHEBI:78529"/>
        <dbReference type="EC" id="2.3.2.3"/>
    </reaction>
</comment>
<dbReference type="EMBL" id="CP007646">
    <property type="protein sequence ID" value="AIR10118.1"/>
    <property type="molecule type" value="Genomic_DNA"/>
</dbReference>
<dbReference type="PANTHER" id="PTHR37693">
    <property type="entry name" value="PHOSPHATIDYLGLYCEROL LYSYLTRANSFERASE"/>
    <property type="match status" value="1"/>
</dbReference>
<evidence type="ECO:0000256" key="4">
    <source>
        <dbReference type="ARBA" id="ARBA00022989"/>
    </source>
</evidence>
<comment type="similarity">
    <text evidence="6">Belongs to the LPG synthase family.</text>
</comment>
<organism evidence="7 9">
    <name type="scientific">Ligilactobacillus salivarius</name>
    <dbReference type="NCBI Taxonomy" id="1624"/>
    <lineage>
        <taxon>Bacteria</taxon>
        <taxon>Bacillati</taxon>
        <taxon>Bacillota</taxon>
        <taxon>Bacilli</taxon>
        <taxon>Lactobacillales</taxon>
        <taxon>Lactobacillaceae</taxon>
        <taxon>Ligilactobacillus</taxon>
    </lineage>
</organism>
<comment type="subcellular location">
    <subcellularLocation>
        <location evidence="1 6">Cell membrane</location>
        <topology evidence="1 6">Multi-pass membrane protein</topology>
    </subcellularLocation>
</comment>
<keyword evidence="4 6" id="KW-1133">Transmembrane helix</keyword>
<evidence type="ECO:0000313" key="8">
    <source>
        <dbReference type="EMBL" id="ARU19796.1"/>
    </source>
</evidence>
<dbReference type="GO" id="GO:0006629">
    <property type="term" value="P:lipid metabolic process"/>
    <property type="evidence" value="ECO:0007669"/>
    <property type="project" value="UniProtKB-KW"/>
</dbReference>
<feature type="transmembrane region" description="Helical" evidence="6">
    <location>
        <begin position="7"/>
        <end position="24"/>
    </location>
</feature>
<dbReference type="RefSeq" id="WP_044004572.1">
    <property type="nucleotide sequence ID" value="NZ_CP007646.1"/>
</dbReference>
<evidence type="ECO:0000313" key="9">
    <source>
        <dbReference type="Proteomes" id="UP000029488"/>
    </source>
</evidence>
<dbReference type="InterPro" id="IPR022791">
    <property type="entry name" value="L-PG_synthase/AglD"/>
</dbReference>
<dbReference type="AlphaFoldDB" id="A0A089QE92"/>
<dbReference type="Proteomes" id="UP000195378">
    <property type="component" value="Chromosome"/>
</dbReference>
<evidence type="ECO:0000256" key="6">
    <source>
        <dbReference type="RuleBase" id="RU363042"/>
    </source>
</evidence>
<dbReference type="EC" id="2.3.2.3" evidence="6"/>
<dbReference type="GO" id="GO:0046677">
    <property type="term" value="P:response to antibiotic"/>
    <property type="evidence" value="ECO:0007669"/>
    <property type="project" value="UniProtKB-KW"/>
</dbReference>
<keyword evidence="6" id="KW-0808">Transferase</keyword>
<keyword evidence="3 6" id="KW-0812">Transmembrane</keyword>
<evidence type="ECO:0000256" key="2">
    <source>
        <dbReference type="ARBA" id="ARBA00022475"/>
    </source>
</evidence>
<dbReference type="NCBIfam" id="TIGR00374">
    <property type="entry name" value="flippase-like domain"/>
    <property type="match status" value="1"/>
</dbReference>
<keyword evidence="5 6" id="KW-0472">Membrane</keyword>
<feature type="transmembrane region" description="Helical" evidence="6">
    <location>
        <begin position="152"/>
        <end position="178"/>
    </location>
</feature>
<evidence type="ECO:0000313" key="10">
    <source>
        <dbReference type="Proteomes" id="UP000195378"/>
    </source>
</evidence>